<proteinExistence type="predicted"/>
<dbReference type="CDD" id="cd09971">
    <property type="entry name" value="SdiA-regulated"/>
    <property type="match status" value="1"/>
</dbReference>
<protein>
    <submittedName>
        <fullName evidence="5">DNA-binding protein</fullName>
    </submittedName>
</protein>
<keyword evidence="2" id="KW-1003">Cell membrane</keyword>
<keyword evidence="4" id="KW-1133">Transmembrane helix</keyword>
<dbReference type="Proteomes" id="UP000308430">
    <property type="component" value="Unassembled WGS sequence"/>
</dbReference>
<evidence type="ECO:0000256" key="2">
    <source>
        <dbReference type="ARBA" id="ARBA00022475"/>
    </source>
</evidence>
<evidence type="ECO:0000256" key="1">
    <source>
        <dbReference type="ARBA" id="ARBA00004236"/>
    </source>
</evidence>
<comment type="subcellular location">
    <subcellularLocation>
        <location evidence="1">Cell membrane</location>
    </subcellularLocation>
</comment>
<keyword evidence="4" id="KW-0812">Transmembrane</keyword>
<evidence type="ECO:0000313" key="5">
    <source>
        <dbReference type="EMBL" id="THF66548.1"/>
    </source>
</evidence>
<dbReference type="SUPFAM" id="SSF50956">
    <property type="entry name" value="Thermostable phytase (3-phytase)"/>
    <property type="match status" value="1"/>
</dbReference>
<keyword evidence="3 4" id="KW-0472">Membrane</keyword>
<dbReference type="Pfam" id="PF06977">
    <property type="entry name" value="SdiA-regulated"/>
    <property type="match status" value="1"/>
</dbReference>
<dbReference type="InterPro" id="IPR009722">
    <property type="entry name" value="YjiK/CarP"/>
</dbReference>
<organism evidence="5 6">
    <name type="scientific">Pseudothauera nasutitermitis</name>
    <dbReference type="NCBI Taxonomy" id="2565930"/>
    <lineage>
        <taxon>Bacteria</taxon>
        <taxon>Pseudomonadati</taxon>
        <taxon>Pseudomonadota</taxon>
        <taxon>Betaproteobacteria</taxon>
        <taxon>Rhodocyclales</taxon>
        <taxon>Zoogloeaceae</taxon>
        <taxon>Pseudothauera</taxon>
    </lineage>
</organism>
<reference evidence="5 6" key="1">
    <citation type="submission" date="2019-04" db="EMBL/GenBank/DDBJ databases">
        <title>Azoarcus nasutitermitis sp. nov. isolated from termite nest.</title>
        <authorList>
            <person name="Lin S.-Y."/>
            <person name="Hameed A."/>
            <person name="Hsu Y.-H."/>
            <person name="Young C.-C."/>
        </authorList>
    </citation>
    <scope>NUCLEOTIDE SEQUENCE [LARGE SCALE GENOMIC DNA]</scope>
    <source>
        <strain evidence="5 6">CC-YHH838</strain>
    </source>
</reference>
<dbReference type="GO" id="GO:0005886">
    <property type="term" value="C:plasma membrane"/>
    <property type="evidence" value="ECO:0007669"/>
    <property type="project" value="UniProtKB-SubCell"/>
</dbReference>
<gene>
    <name evidence="5" type="ORF">E6C76_06860</name>
</gene>
<name>A0A4V3WCB9_9RHOO</name>
<evidence type="ECO:0000256" key="4">
    <source>
        <dbReference type="SAM" id="Phobius"/>
    </source>
</evidence>
<dbReference type="OrthoDB" id="6080098at2"/>
<keyword evidence="6" id="KW-1185">Reference proteome</keyword>
<evidence type="ECO:0000313" key="6">
    <source>
        <dbReference type="Proteomes" id="UP000308430"/>
    </source>
</evidence>
<sequence length="346" mass="38297">MIGGGAKEFRAPGNFACLPASRPGANGKRSGGLDRRSRKWWWVLALGIVLPGAVAVWKYQLVGLAYHWAQTLRNEARWSADGIWLPAYRVTQDALPLEGIADNASGLTYNPHTGTLFTVINKPPAVAELSREGRVLRQLPLKGVVDPEGITHMHDDLFVLAEERSQQLIVLRIAQDATELDAQGAPRLGLAVDLSGNLGFEGVSWDQERQRLLVAKEKSPLRIFEITGLPEALAGSRFDVQIREWLESRSPGLFMRDLSSLTLHEPTGHMLVLSDESKLVVEYDAEGEPVSLMPLWRGRHGLARSVPQPEGIALDDQGALYLLSEPNLFYRFERREPASWMKAAGN</sequence>
<feature type="transmembrane region" description="Helical" evidence="4">
    <location>
        <begin position="40"/>
        <end position="57"/>
    </location>
</feature>
<accession>A0A4V3WCB9</accession>
<evidence type="ECO:0000256" key="3">
    <source>
        <dbReference type="ARBA" id="ARBA00023136"/>
    </source>
</evidence>
<dbReference type="EMBL" id="SSOC01000002">
    <property type="protein sequence ID" value="THF66548.1"/>
    <property type="molecule type" value="Genomic_DNA"/>
</dbReference>
<comment type="caution">
    <text evidence="5">The sequence shown here is derived from an EMBL/GenBank/DDBJ whole genome shotgun (WGS) entry which is preliminary data.</text>
</comment>
<keyword evidence="5" id="KW-0238">DNA-binding</keyword>
<dbReference type="AlphaFoldDB" id="A0A4V3WCB9"/>
<dbReference type="GO" id="GO:0003677">
    <property type="term" value="F:DNA binding"/>
    <property type="evidence" value="ECO:0007669"/>
    <property type="project" value="UniProtKB-KW"/>
</dbReference>